<protein>
    <recommendedName>
        <fullName evidence="4">Flagellar hook-length control protein FliK</fullName>
    </recommendedName>
</protein>
<evidence type="ECO:0000313" key="2">
    <source>
        <dbReference type="EMBL" id="SMP09930.1"/>
    </source>
</evidence>
<organism evidence="2 3">
    <name type="scientific">Venenivibrio stagnispumantis</name>
    <dbReference type="NCBI Taxonomy" id="407998"/>
    <lineage>
        <taxon>Bacteria</taxon>
        <taxon>Pseudomonadati</taxon>
        <taxon>Aquificota</taxon>
        <taxon>Aquificia</taxon>
        <taxon>Aquificales</taxon>
        <taxon>Hydrogenothermaceae</taxon>
        <taxon>Venenivibrio</taxon>
    </lineage>
</organism>
<keyword evidence="1" id="KW-1133">Transmembrane helix</keyword>
<keyword evidence="3" id="KW-1185">Reference proteome</keyword>
<proteinExistence type="predicted"/>
<dbReference type="EMBL" id="FXTX01000007">
    <property type="protein sequence ID" value="SMP09930.1"/>
    <property type="molecule type" value="Genomic_DNA"/>
</dbReference>
<dbReference type="Proteomes" id="UP001157947">
    <property type="component" value="Unassembled WGS sequence"/>
</dbReference>
<keyword evidence="1" id="KW-0472">Membrane</keyword>
<comment type="caution">
    <text evidence="2">The sequence shown here is derived from an EMBL/GenBank/DDBJ whole genome shotgun (WGS) entry which is preliminary data.</text>
</comment>
<accession>A0AA46AE30</accession>
<keyword evidence="1" id="KW-0812">Transmembrane</keyword>
<sequence>MKKEYHKLKILIMINFKPVMQNIEFVNIVKPLGSSISLKSGETLKADIIDILPSGAVVVRLKDSFLTLKTEIPLSKDYQLLLKVLDTGNTDNKIKLQILDIIPKKSGIENLIDLLKNLKLIDEKENISNLPKLIENLLNSNDLSNQIKILILEEAIKNFEIKNIPSSLIQDILLSENIKNELLKQIESSIKESFKQKIENIPENVKNLFIDIKKLDENNIKVAIQNSGIFFEKKLSEGEVSQDLKYMLYLSENNELLQDIKNMQLYSYMTNSIFLFLPIAWNYLNYAFFQMKKQKIDLEKESYLARLDLDLKDYGKLSVLIALFDKKDLYITFAIQNKNLEDKIRNNILELKKSLEDVNLISITFINKEPVINIDGRA</sequence>
<evidence type="ECO:0008006" key="4">
    <source>
        <dbReference type="Google" id="ProtNLM"/>
    </source>
</evidence>
<name>A0AA46AE30_9AQUI</name>
<reference evidence="2" key="1">
    <citation type="submission" date="2017-05" db="EMBL/GenBank/DDBJ databases">
        <authorList>
            <person name="Varghese N."/>
            <person name="Submissions S."/>
        </authorList>
    </citation>
    <scope>NUCLEOTIDE SEQUENCE</scope>
    <source>
        <strain evidence="2">DSM 18763</strain>
    </source>
</reference>
<evidence type="ECO:0000313" key="3">
    <source>
        <dbReference type="Proteomes" id="UP001157947"/>
    </source>
</evidence>
<gene>
    <name evidence="2" type="ORF">SAMN06264868_10743</name>
</gene>
<feature type="transmembrane region" description="Helical" evidence="1">
    <location>
        <begin position="265"/>
        <end position="284"/>
    </location>
</feature>
<evidence type="ECO:0000256" key="1">
    <source>
        <dbReference type="SAM" id="Phobius"/>
    </source>
</evidence>
<dbReference type="AlphaFoldDB" id="A0AA46AE30"/>